<feature type="transmembrane region" description="Helical" evidence="1">
    <location>
        <begin position="428"/>
        <end position="446"/>
    </location>
</feature>
<dbReference type="Gene3D" id="1.25.40.10">
    <property type="entry name" value="Tetratricopeptide repeat domain"/>
    <property type="match status" value="1"/>
</dbReference>
<keyword evidence="3" id="KW-1185">Reference proteome</keyword>
<feature type="transmembrane region" description="Helical" evidence="1">
    <location>
        <begin position="380"/>
        <end position="407"/>
    </location>
</feature>
<protein>
    <submittedName>
        <fullName evidence="2">O-antigen ligase family protein</fullName>
    </submittedName>
</protein>
<dbReference type="InterPro" id="IPR051533">
    <property type="entry name" value="WaaL-like"/>
</dbReference>
<feature type="transmembrane region" description="Helical" evidence="1">
    <location>
        <begin position="206"/>
        <end position="224"/>
    </location>
</feature>
<name>A0A934VAI8_9BACT</name>
<keyword evidence="1" id="KW-1133">Transmembrane helix</keyword>
<feature type="transmembrane region" description="Helical" evidence="1">
    <location>
        <begin position="335"/>
        <end position="360"/>
    </location>
</feature>
<dbReference type="RefSeq" id="WP_200349385.1">
    <property type="nucleotide sequence ID" value="NZ_BAABHZ010000010.1"/>
</dbReference>
<feature type="transmembrane region" description="Helical" evidence="1">
    <location>
        <begin position="231"/>
        <end position="255"/>
    </location>
</feature>
<dbReference type="SUPFAM" id="SSF48452">
    <property type="entry name" value="TPR-like"/>
    <property type="match status" value="1"/>
</dbReference>
<feature type="transmembrane region" description="Helical" evidence="1">
    <location>
        <begin position="159"/>
        <end position="176"/>
    </location>
</feature>
<dbReference type="EMBL" id="JAENIK010000004">
    <property type="protein sequence ID" value="MBK1814419.1"/>
    <property type="molecule type" value="Genomic_DNA"/>
</dbReference>
<feature type="transmembrane region" description="Helical" evidence="1">
    <location>
        <begin position="86"/>
        <end position="102"/>
    </location>
</feature>
<accession>A0A934VAI8</accession>
<reference evidence="2" key="1">
    <citation type="submission" date="2021-01" db="EMBL/GenBank/DDBJ databases">
        <title>Modified the classification status of verrucomicrobia.</title>
        <authorList>
            <person name="Feng X."/>
        </authorList>
    </citation>
    <scope>NUCLEOTIDE SEQUENCE</scope>
    <source>
        <strain evidence="2">JCM 18052</strain>
    </source>
</reference>
<dbReference type="Proteomes" id="UP000600139">
    <property type="component" value="Unassembled WGS sequence"/>
</dbReference>
<dbReference type="AlphaFoldDB" id="A0A934VAI8"/>
<evidence type="ECO:0000313" key="3">
    <source>
        <dbReference type="Proteomes" id="UP000600139"/>
    </source>
</evidence>
<proteinExistence type="predicted"/>
<evidence type="ECO:0000313" key="2">
    <source>
        <dbReference type="EMBL" id="MBK1814419.1"/>
    </source>
</evidence>
<keyword evidence="2" id="KW-0436">Ligase</keyword>
<feature type="transmembrane region" description="Helical" evidence="1">
    <location>
        <begin position="54"/>
        <end position="74"/>
    </location>
</feature>
<keyword evidence="1" id="KW-0812">Transmembrane</keyword>
<comment type="caution">
    <text evidence="2">The sequence shown here is derived from an EMBL/GenBank/DDBJ whole genome shotgun (WGS) entry which is preliminary data.</text>
</comment>
<gene>
    <name evidence="2" type="ORF">JIN84_02265</name>
</gene>
<evidence type="ECO:0000256" key="1">
    <source>
        <dbReference type="SAM" id="Phobius"/>
    </source>
</evidence>
<organism evidence="2 3">
    <name type="scientific">Luteolibacter yonseiensis</name>
    <dbReference type="NCBI Taxonomy" id="1144680"/>
    <lineage>
        <taxon>Bacteria</taxon>
        <taxon>Pseudomonadati</taxon>
        <taxon>Verrucomicrobiota</taxon>
        <taxon>Verrucomicrobiia</taxon>
        <taxon>Verrucomicrobiales</taxon>
        <taxon>Verrucomicrobiaceae</taxon>
        <taxon>Luteolibacter</taxon>
    </lineage>
</organism>
<dbReference type="PANTHER" id="PTHR37422">
    <property type="entry name" value="TEICHURONIC ACID BIOSYNTHESIS PROTEIN TUAE"/>
    <property type="match status" value="1"/>
</dbReference>
<dbReference type="InterPro" id="IPR011990">
    <property type="entry name" value="TPR-like_helical_dom_sf"/>
</dbReference>
<sequence>MPALSAIFLVLAFVLSVTVGSQTKPWTWGVGLLPLGVAASAALPVFWRKGRFSADFGLLALGALAAGWFAWRALTSPVTELGQADLLLLAVVMGVFVSLRAIEGNELAEKILVWGIALLLLANVVVMGRQMIDPSFTPVFRSRSNSAITGFLTHYSESANYLIASTLLVGAAALFGRHSMVTRIVWLLIAAAGLAFIGTSPSRGGILGAAVGGGVFAMAALMVGKRRQARWFPYALVAIPVVGLVIGAFLMMGWQNAQDMRGIEPGMEMVLDNSSRLYFLGMALSCIGLHPLAGGGSRSFSWECFRFGDGKAQGDIITHKPELVHNELVQAATDYGLIGAGLLTALLGALVIVAMIRILLSDSDRTSNTGDAWRLGGLAALAGMFTQSCFSFVFHLLPGILLLGICLGMISRTPPKDVRGPRLIGSKALLSLAAVGCVLLLIPFGWKGSRVTAALWPVYFSKTPLTTEESRIDALTEALRIWPQPSLFKERAFSYQQSAVSSEGADFELATTKAIENYEQTEQLHPYDPNPVVNRANLLSLLKKDTEAEAAYNRAIRLQGGMEPCFHARFSFAKHLMTKALRQFDATDPSAALVTMESSAQQMEESLKQMHWETPDMGGPRVYIHENLGSAREANGDYKGAMAAYDFASTLVNGGRVHYRAGLLYGKMADSAWSSRRPGEALGFFMEAKKRILQARQSLPTHVTPEQRAEYLSYLDKSISYLQGAKVVPVPPAN</sequence>
<dbReference type="GO" id="GO:0016874">
    <property type="term" value="F:ligase activity"/>
    <property type="evidence" value="ECO:0007669"/>
    <property type="project" value="UniProtKB-KW"/>
</dbReference>
<feature type="transmembrane region" description="Helical" evidence="1">
    <location>
        <begin position="275"/>
        <end position="293"/>
    </location>
</feature>
<dbReference type="PANTHER" id="PTHR37422:SF13">
    <property type="entry name" value="LIPOPOLYSACCHARIDE BIOSYNTHESIS PROTEIN PA4999-RELATED"/>
    <property type="match status" value="1"/>
</dbReference>
<feature type="transmembrane region" description="Helical" evidence="1">
    <location>
        <begin position="30"/>
        <end position="47"/>
    </location>
</feature>
<feature type="transmembrane region" description="Helical" evidence="1">
    <location>
        <begin position="183"/>
        <end position="200"/>
    </location>
</feature>
<feature type="transmembrane region" description="Helical" evidence="1">
    <location>
        <begin position="111"/>
        <end position="132"/>
    </location>
</feature>
<keyword evidence="1" id="KW-0472">Membrane</keyword>